<keyword evidence="1" id="KW-0812">Transmembrane</keyword>
<feature type="transmembrane region" description="Helical" evidence="1">
    <location>
        <begin position="70"/>
        <end position="87"/>
    </location>
</feature>
<feature type="transmembrane region" description="Helical" evidence="1">
    <location>
        <begin position="39"/>
        <end position="58"/>
    </location>
</feature>
<keyword evidence="1" id="KW-0472">Membrane</keyword>
<proteinExistence type="predicted"/>
<evidence type="ECO:0000313" key="3">
    <source>
        <dbReference type="Proteomes" id="UP000228614"/>
    </source>
</evidence>
<organism evidence="2 3">
    <name type="scientific">Candidatus Falkowbacteria bacterium CG10_big_fil_rev_8_21_14_0_10_37_6</name>
    <dbReference type="NCBI Taxonomy" id="1974563"/>
    <lineage>
        <taxon>Bacteria</taxon>
        <taxon>Candidatus Falkowiibacteriota</taxon>
    </lineage>
</organism>
<dbReference type="AlphaFoldDB" id="A0A2H0V9H4"/>
<dbReference type="Proteomes" id="UP000228614">
    <property type="component" value="Unassembled WGS sequence"/>
</dbReference>
<sequence length="91" mass="10778">MLDNIKINLDFKDLSWYVSISILAFIFSVFALIYKPEFIYYGFITFLYGVFAQIVDLAFHNIVKDKEDKLWILFLLELILVVIWAYIANTI</sequence>
<accession>A0A2H0V9H4</accession>
<protein>
    <submittedName>
        <fullName evidence="2">Uncharacterized protein</fullName>
    </submittedName>
</protein>
<evidence type="ECO:0000256" key="1">
    <source>
        <dbReference type="SAM" id="Phobius"/>
    </source>
</evidence>
<gene>
    <name evidence="2" type="ORF">COT95_01230</name>
</gene>
<feature type="transmembrane region" description="Helical" evidence="1">
    <location>
        <begin position="14"/>
        <end position="33"/>
    </location>
</feature>
<comment type="caution">
    <text evidence="2">The sequence shown here is derived from an EMBL/GenBank/DDBJ whole genome shotgun (WGS) entry which is preliminary data.</text>
</comment>
<reference evidence="3" key="1">
    <citation type="submission" date="2017-09" db="EMBL/GenBank/DDBJ databases">
        <title>Depth-based differentiation of microbial function through sediment-hosted aquifers and enrichment of novel symbionts in the deep terrestrial subsurface.</title>
        <authorList>
            <person name="Probst A.J."/>
            <person name="Ladd B."/>
            <person name="Jarett J.K."/>
            <person name="Geller-Mcgrath D.E."/>
            <person name="Sieber C.M.K."/>
            <person name="Emerson J.B."/>
            <person name="Anantharaman K."/>
            <person name="Thomas B.C."/>
            <person name="Malmstrom R."/>
            <person name="Stieglmeier M."/>
            <person name="Klingl A."/>
            <person name="Woyke T."/>
            <person name="Ryan C.M."/>
            <person name="Banfield J.F."/>
        </authorList>
    </citation>
    <scope>NUCLEOTIDE SEQUENCE [LARGE SCALE GENOMIC DNA]</scope>
</reference>
<keyword evidence="1" id="KW-1133">Transmembrane helix</keyword>
<name>A0A2H0V9H4_9BACT</name>
<dbReference type="EMBL" id="PFAN01000068">
    <property type="protein sequence ID" value="PIR94980.1"/>
    <property type="molecule type" value="Genomic_DNA"/>
</dbReference>
<evidence type="ECO:0000313" key="2">
    <source>
        <dbReference type="EMBL" id="PIR94980.1"/>
    </source>
</evidence>